<dbReference type="InterPro" id="IPR023210">
    <property type="entry name" value="NADP_OxRdtase_dom"/>
</dbReference>
<dbReference type="PIRSF" id="PIRSF000097">
    <property type="entry name" value="AKR"/>
    <property type="match status" value="1"/>
</dbReference>
<dbReference type="GO" id="GO:0016491">
    <property type="term" value="F:oxidoreductase activity"/>
    <property type="evidence" value="ECO:0007669"/>
    <property type="project" value="InterPro"/>
</dbReference>
<evidence type="ECO:0000259" key="4">
    <source>
        <dbReference type="Pfam" id="PF00248"/>
    </source>
</evidence>
<dbReference type="PANTHER" id="PTHR11732">
    <property type="entry name" value="ALDO/KETO REDUCTASE"/>
    <property type="match status" value="1"/>
</dbReference>
<feature type="domain" description="NADP-dependent oxidoreductase" evidence="4">
    <location>
        <begin position="23"/>
        <end position="303"/>
    </location>
</feature>
<feature type="active site" description="Proton donor" evidence="1">
    <location>
        <position position="60"/>
    </location>
</feature>
<evidence type="ECO:0000256" key="2">
    <source>
        <dbReference type="PIRSR" id="PIRSR000097-2"/>
    </source>
</evidence>
<dbReference type="Pfam" id="PF00248">
    <property type="entry name" value="Aldo_ket_red"/>
    <property type="match status" value="1"/>
</dbReference>
<dbReference type="PRINTS" id="PR00069">
    <property type="entry name" value="ALDKETRDTASE"/>
</dbReference>
<name>A0A5M9HV08_9FIRM</name>
<protein>
    <submittedName>
        <fullName evidence="5">Aldo/keto reductase</fullName>
    </submittedName>
</protein>
<dbReference type="InterPro" id="IPR036812">
    <property type="entry name" value="NAD(P)_OxRdtase_dom_sf"/>
</dbReference>
<proteinExistence type="predicted"/>
<evidence type="ECO:0000256" key="3">
    <source>
        <dbReference type="PIRSR" id="PIRSR000097-3"/>
    </source>
</evidence>
<evidence type="ECO:0000313" key="6">
    <source>
        <dbReference type="Proteomes" id="UP000322025"/>
    </source>
</evidence>
<feature type="site" description="Lowers pKa of active site Tyr" evidence="3">
    <location>
        <position position="89"/>
    </location>
</feature>
<dbReference type="Gene3D" id="3.20.20.100">
    <property type="entry name" value="NADP-dependent oxidoreductase domain"/>
    <property type="match status" value="1"/>
</dbReference>
<dbReference type="Proteomes" id="UP000322025">
    <property type="component" value="Unassembled WGS sequence"/>
</dbReference>
<dbReference type="EMBL" id="VMSO01000016">
    <property type="protein sequence ID" value="KAA8500794.1"/>
    <property type="molecule type" value="Genomic_DNA"/>
</dbReference>
<dbReference type="AlphaFoldDB" id="A0A5M9HV08"/>
<dbReference type="RefSeq" id="WP_150311226.1">
    <property type="nucleotide sequence ID" value="NZ_VMSO01000016.1"/>
</dbReference>
<dbReference type="SUPFAM" id="SSF51430">
    <property type="entry name" value="NAD(P)-linked oxidoreductase"/>
    <property type="match status" value="1"/>
</dbReference>
<gene>
    <name evidence="5" type="ORF">FNY66_11470</name>
</gene>
<dbReference type="OrthoDB" id="9804790at2"/>
<evidence type="ECO:0000256" key="1">
    <source>
        <dbReference type="PIRSR" id="PIRSR000097-1"/>
    </source>
</evidence>
<sequence>MGEFIDPAIVPKMKVNTGEEIPGIGMGTFGSDRVSPEEVSNAVAGAIRCGYRMFDCAACYGNEDQIGKVFKDAFDEGVVERKELYIMTKVWNDMHRKVEESCRKSIADLQCDYIDMFFIHWPFPNYHAPGCDVDSRNPDSKPFSVEEFMDTYRQCESLVEKGLIRHIGISNMTIPKLEAVLPLMKIKPVACEIELHPCMQQKELFDYLVAHDIQVVGYMPLGSPQRPERDIMPEDVADMELPEMKEIAAAHNCHPALICLKWSHQLGAIPIPFSVREKNYVSNLKSMTEDPLTDEEMAKIATLERNNRLVKGHVFLWPGAKDWHDLWDEDGKIVTVEE</sequence>
<evidence type="ECO:0000313" key="5">
    <source>
        <dbReference type="EMBL" id="KAA8500794.1"/>
    </source>
</evidence>
<feature type="binding site" evidence="2">
    <location>
        <position position="120"/>
    </location>
    <ligand>
        <name>substrate</name>
    </ligand>
</feature>
<organism evidence="5 6">
    <name type="scientific">Mediterraneibacter catenae</name>
    <dbReference type="NCBI Taxonomy" id="2594882"/>
    <lineage>
        <taxon>Bacteria</taxon>
        <taxon>Bacillati</taxon>
        <taxon>Bacillota</taxon>
        <taxon>Clostridia</taxon>
        <taxon>Lachnospirales</taxon>
        <taxon>Lachnospiraceae</taxon>
        <taxon>Mediterraneibacter</taxon>
    </lineage>
</organism>
<reference evidence="5" key="1">
    <citation type="submission" date="2019-07" db="EMBL/GenBank/DDBJ databases">
        <authorList>
            <person name="Wongkuna S."/>
            <person name="Scaria J."/>
        </authorList>
    </citation>
    <scope>NUCLEOTIDE SEQUENCE [LARGE SCALE GENOMIC DNA]</scope>
    <source>
        <strain evidence="5">SW178</strain>
    </source>
</reference>
<dbReference type="InterPro" id="IPR020471">
    <property type="entry name" value="AKR"/>
</dbReference>
<keyword evidence="6" id="KW-1185">Reference proteome</keyword>
<accession>A0A5M9HV08</accession>
<dbReference type="CDD" id="cd19071">
    <property type="entry name" value="AKR_AKR1-5-like"/>
    <property type="match status" value="1"/>
</dbReference>
<comment type="caution">
    <text evidence="5">The sequence shown here is derived from an EMBL/GenBank/DDBJ whole genome shotgun (WGS) entry which is preliminary data.</text>
</comment>